<evidence type="ECO:0000256" key="6">
    <source>
        <dbReference type="ARBA" id="ARBA00023180"/>
    </source>
</evidence>
<proteinExistence type="predicted"/>
<dbReference type="RefSeq" id="WP_279296240.1">
    <property type="nucleotide sequence ID" value="NZ_JAOTIF010000003.1"/>
</dbReference>
<name>A0A9X3B733_9BACT</name>
<comment type="subcellular location">
    <subcellularLocation>
        <location evidence="2">Lysosome</location>
    </subcellularLocation>
</comment>
<evidence type="ECO:0000256" key="7">
    <source>
        <dbReference type="ARBA" id="ARBA00023228"/>
    </source>
</evidence>
<dbReference type="GO" id="GO:0004567">
    <property type="term" value="F:beta-mannosidase activity"/>
    <property type="evidence" value="ECO:0007669"/>
    <property type="project" value="UniProtKB-EC"/>
</dbReference>
<dbReference type="Gene3D" id="3.20.20.80">
    <property type="entry name" value="Glycosidases"/>
    <property type="match status" value="1"/>
</dbReference>
<evidence type="ECO:0000256" key="5">
    <source>
        <dbReference type="ARBA" id="ARBA00022801"/>
    </source>
</evidence>
<dbReference type="Pfam" id="PF22666">
    <property type="entry name" value="Glyco_hydro_2_N2"/>
    <property type="match status" value="1"/>
</dbReference>
<dbReference type="GO" id="GO:0005764">
    <property type="term" value="C:lysosome"/>
    <property type="evidence" value="ECO:0007669"/>
    <property type="project" value="UniProtKB-SubCell"/>
</dbReference>
<dbReference type="InterPro" id="IPR050887">
    <property type="entry name" value="Beta-mannosidase_GH2"/>
</dbReference>
<comment type="caution">
    <text evidence="10">The sequence shown here is derived from an EMBL/GenBank/DDBJ whole genome shotgun (WGS) entry which is preliminary data.</text>
</comment>
<dbReference type="InterPro" id="IPR054593">
    <property type="entry name" value="Beta-mannosidase-like_N2"/>
</dbReference>
<dbReference type="SUPFAM" id="SSF51445">
    <property type="entry name" value="(Trans)glycosidases"/>
    <property type="match status" value="1"/>
</dbReference>
<evidence type="ECO:0000256" key="1">
    <source>
        <dbReference type="ARBA" id="ARBA00000829"/>
    </source>
</evidence>
<evidence type="ECO:0000256" key="4">
    <source>
        <dbReference type="ARBA" id="ARBA00022729"/>
    </source>
</evidence>
<keyword evidence="7" id="KW-0458">Lysosome</keyword>
<dbReference type="FunFam" id="3.20.20.80:FF:000050">
    <property type="entry name" value="Beta-mannosidase B"/>
    <property type="match status" value="1"/>
</dbReference>
<evidence type="ECO:0000256" key="3">
    <source>
        <dbReference type="ARBA" id="ARBA00012754"/>
    </source>
</evidence>
<dbReference type="GO" id="GO:0006516">
    <property type="term" value="P:glycoprotein catabolic process"/>
    <property type="evidence" value="ECO:0007669"/>
    <property type="project" value="TreeGrafter"/>
</dbReference>
<dbReference type="FunFam" id="2.60.120.260:FF:000060">
    <property type="entry name" value="Probable beta-mannosidase"/>
    <property type="match status" value="1"/>
</dbReference>
<feature type="domain" description="Beta-mannosidase-like galactose-binding" evidence="9">
    <location>
        <begin position="30"/>
        <end position="196"/>
    </location>
</feature>
<dbReference type="PANTHER" id="PTHR43730">
    <property type="entry name" value="BETA-MANNOSIDASE"/>
    <property type="match status" value="1"/>
</dbReference>
<evidence type="ECO:0000313" key="11">
    <source>
        <dbReference type="Proteomes" id="UP001155483"/>
    </source>
</evidence>
<evidence type="ECO:0000313" key="10">
    <source>
        <dbReference type="EMBL" id="MCU7548795.1"/>
    </source>
</evidence>
<organism evidence="10 11">
    <name type="scientific">Paraflavisolibacter caeni</name>
    <dbReference type="NCBI Taxonomy" id="2982496"/>
    <lineage>
        <taxon>Bacteria</taxon>
        <taxon>Pseudomonadati</taxon>
        <taxon>Bacteroidota</taxon>
        <taxon>Chitinophagia</taxon>
        <taxon>Chitinophagales</taxon>
        <taxon>Chitinophagaceae</taxon>
        <taxon>Paraflavisolibacter</taxon>
    </lineage>
</organism>
<dbReference type="SUPFAM" id="SSF49785">
    <property type="entry name" value="Galactose-binding domain-like"/>
    <property type="match status" value="1"/>
</dbReference>
<gene>
    <name evidence="10" type="ORF">OCK74_06680</name>
</gene>
<dbReference type="PANTHER" id="PTHR43730:SF1">
    <property type="entry name" value="BETA-MANNOSIDASE"/>
    <property type="match status" value="1"/>
</dbReference>
<dbReference type="InterPro" id="IPR017853">
    <property type="entry name" value="GH"/>
</dbReference>
<accession>A0A9X3B733</accession>
<keyword evidence="4" id="KW-0732">Signal</keyword>
<evidence type="ECO:0000259" key="9">
    <source>
        <dbReference type="Pfam" id="PF22666"/>
    </source>
</evidence>
<keyword evidence="11" id="KW-1185">Reference proteome</keyword>
<keyword evidence="8" id="KW-0326">Glycosidase</keyword>
<dbReference type="EMBL" id="JAOTIF010000003">
    <property type="protein sequence ID" value="MCU7548795.1"/>
    <property type="molecule type" value="Genomic_DNA"/>
</dbReference>
<comment type="catalytic activity">
    <reaction evidence="1">
        <text>Hydrolysis of terminal, non-reducing beta-D-mannose residues in beta-D-mannosides.</text>
        <dbReference type="EC" id="3.2.1.25"/>
    </reaction>
</comment>
<keyword evidence="6" id="KW-0325">Glycoprotein</keyword>
<evidence type="ECO:0000256" key="8">
    <source>
        <dbReference type="ARBA" id="ARBA00023295"/>
    </source>
</evidence>
<keyword evidence="5" id="KW-0378">Hydrolase</keyword>
<dbReference type="Proteomes" id="UP001155483">
    <property type="component" value="Unassembled WGS sequence"/>
</dbReference>
<reference evidence="10" key="1">
    <citation type="submission" date="2022-09" db="EMBL/GenBank/DDBJ databases">
        <authorList>
            <person name="Yuan C."/>
            <person name="Ke Z."/>
        </authorList>
    </citation>
    <scope>NUCLEOTIDE SEQUENCE</scope>
    <source>
        <strain evidence="10">LB-8</strain>
    </source>
</reference>
<dbReference type="InterPro" id="IPR008979">
    <property type="entry name" value="Galactose-bd-like_sf"/>
</dbReference>
<dbReference type="AlphaFoldDB" id="A0A9X3B733"/>
<reference evidence="10" key="2">
    <citation type="submission" date="2023-04" db="EMBL/GenBank/DDBJ databases">
        <title>Paracnuella aquatica gen. nov., sp. nov., a member of the family Chitinophagaceae isolated from a hot spring.</title>
        <authorList>
            <person name="Wang C."/>
        </authorList>
    </citation>
    <scope>NUCLEOTIDE SEQUENCE</scope>
    <source>
        <strain evidence="10">LB-8</strain>
    </source>
</reference>
<evidence type="ECO:0000256" key="2">
    <source>
        <dbReference type="ARBA" id="ARBA00004371"/>
    </source>
</evidence>
<dbReference type="Gene3D" id="2.60.120.260">
    <property type="entry name" value="Galactose-binding domain-like"/>
    <property type="match status" value="1"/>
</dbReference>
<protein>
    <recommendedName>
        <fullName evidence="3">beta-mannosidase</fullName>
        <ecNumber evidence="3">3.2.1.25</ecNumber>
    </recommendedName>
</protein>
<dbReference type="EC" id="3.2.1.25" evidence="3"/>
<sequence length="576" mass="67776">MRTAFYILICIAIHFSVIAQEYSMPLNKGWKFKETTSQEWLPAIIPGTVHTDLLKNRRIHDPFYRDNESKVQWVSQKDWEYQVSFDVEKSLLSKKHLELVFEGLDTYADVYLNDRLILQANNMFRTWVVDVKQFVRNEKNRLLVHFYSAEHKVDSLAKAALPLVRPSDNNRHYVRKAQYHFGWDWGPRLITCGIWRNVKLKGWDLPETENVSWKKPLNNKIELIQKPDSVGRSFYFTVNGQPVFMKGANWIPADVFLPRVTKAKYRELLVAAKEANINMLRVWGGGIYEDDAFYDQCDSLGIMVWQDFMFAGAMYPGDDAFMENVKQEVIDNIKRLRHHHCIVVWCGNNEMDEAWHNWGWQKQFNISKEDSTLLWNDYKKLFQEMLPQLVQEYDGTRPYISTSPMHGWGRKQSMTEGDSHYWGVWWGLEPIEKYKEKVPRFMSEYGMQAMPNWETITRFSLPQDWDTSSVVMKVHQKHPTGYRNLAVYLVQNGYKPATFKAFVDATQDIQKKALATAITAHMDAAPYCMGTLFWQFNDCWPVASWSVVDYYGNKKKAYYTVKQLFKQPIKKDKLPK</sequence>